<comment type="caution">
    <text evidence="1">The sequence shown here is derived from an EMBL/GenBank/DDBJ whole genome shotgun (WGS) entry which is preliminary data.</text>
</comment>
<reference evidence="1" key="1">
    <citation type="submission" date="2019-10" db="EMBL/GenBank/DDBJ databases">
        <title>Conservation and host-specific expression of non-tandemly repeated heterogenous ribosome RNA gene in arbuscular mycorrhizal fungi.</title>
        <authorList>
            <person name="Maeda T."/>
            <person name="Kobayashi Y."/>
            <person name="Nakagawa T."/>
            <person name="Ezawa T."/>
            <person name="Yamaguchi K."/>
            <person name="Bino T."/>
            <person name="Nishimoto Y."/>
            <person name="Shigenobu S."/>
            <person name="Kawaguchi M."/>
        </authorList>
    </citation>
    <scope>NUCLEOTIDE SEQUENCE</scope>
    <source>
        <strain evidence="1">HR1</strain>
    </source>
</reference>
<gene>
    <name evidence="1" type="ORF">RCL2_002575900</name>
</gene>
<evidence type="ECO:0000313" key="2">
    <source>
        <dbReference type="Proteomes" id="UP000615446"/>
    </source>
</evidence>
<dbReference type="Proteomes" id="UP000615446">
    <property type="component" value="Unassembled WGS sequence"/>
</dbReference>
<evidence type="ECO:0000313" key="1">
    <source>
        <dbReference type="EMBL" id="GES99250.1"/>
    </source>
</evidence>
<sequence>MNCNSTCPNICSFLNSEYYDLPAVPKGELSEAEQDKLMWDSFRETYKDTEAGKYFNKAHEMMERGPLSMD</sequence>
<proteinExistence type="predicted"/>
<name>A0A8H3M731_9GLOM</name>
<accession>A0A8H3M731</accession>
<protein>
    <submittedName>
        <fullName evidence="1">Uncharacterized protein</fullName>
    </submittedName>
</protein>
<dbReference type="EMBL" id="BLAL01000278">
    <property type="protein sequence ID" value="GES99250.1"/>
    <property type="molecule type" value="Genomic_DNA"/>
</dbReference>
<dbReference type="AlphaFoldDB" id="A0A8H3M731"/>
<organism evidence="1 2">
    <name type="scientific">Rhizophagus clarus</name>
    <dbReference type="NCBI Taxonomy" id="94130"/>
    <lineage>
        <taxon>Eukaryota</taxon>
        <taxon>Fungi</taxon>
        <taxon>Fungi incertae sedis</taxon>
        <taxon>Mucoromycota</taxon>
        <taxon>Glomeromycotina</taxon>
        <taxon>Glomeromycetes</taxon>
        <taxon>Glomerales</taxon>
        <taxon>Glomeraceae</taxon>
        <taxon>Rhizophagus</taxon>
    </lineage>
</organism>